<dbReference type="Pfam" id="PF02623">
    <property type="entry name" value="FliW"/>
    <property type="match status" value="1"/>
</dbReference>
<dbReference type="RefSeq" id="WP_110938672.1">
    <property type="nucleotide sequence ID" value="NZ_KZ614147.1"/>
</dbReference>
<sequence>MNIKTKYSGDAEIKEENIINFEQGIPSFETEKEFILLPFSEEPSAFYILQSIHTAGLALVVMTPFSFFPDYTAKLSDQTIEALQIEKEEDVALFVVLTLRDTLETSTANLRGPIVINSAVQQGKQIVLNESDYHTKHNLKALEASGKKEG</sequence>
<accession>A0A3A9KCR7</accession>
<keyword evidence="3 4" id="KW-0810">Translation regulation</keyword>
<comment type="subunit">
    <text evidence="4">Interacts with translational regulator CsrA and flagellin(s).</text>
</comment>
<evidence type="ECO:0000256" key="4">
    <source>
        <dbReference type="HAMAP-Rule" id="MF_01185"/>
    </source>
</evidence>
<keyword evidence="5" id="KW-0812">Transmembrane</keyword>
<dbReference type="PANTHER" id="PTHR39190">
    <property type="entry name" value="FLAGELLAR ASSEMBLY FACTOR FLIW"/>
    <property type="match status" value="1"/>
</dbReference>
<evidence type="ECO:0000313" key="7">
    <source>
        <dbReference type="Proteomes" id="UP000281498"/>
    </source>
</evidence>
<keyword evidence="6" id="KW-0969">Cilium</keyword>
<keyword evidence="2 4" id="KW-1005">Bacterial flagellum biogenesis</keyword>
<comment type="similarity">
    <text evidence="4">Belongs to the FliW family.</text>
</comment>
<dbReference type="GO" id="GO:0044780">
    <property type="term" value="P:bacterial-type flagellum assembly"/>
    <property type="evidence" value="ECO:0007669"/>
    <property type="project" value="UniProtKB-UniRule"/>
</dbReference>
<evidence type="ECO:0000313" key="6">
    <source>
        <dbReference type="EMBL" id="RKL68332.1"/>
    </source>
</evidence>
<keyword evidence="7" id="KW-1185">Reference proteome</keyword>
<keyword evidence="6" id="KW-0966">Cell projection</keyword>
<dbReference type="EMBL" id="PDOE01000002">
    <property type="protein sequence ID" value="RKL68332.1"/>
    <property type="molecule type" value="Genomic_DNA"/>
</dbReference>
<gene>
    <name evidence="4" type="primary">fliW</name>
    <name evidence="6" type="ORF">CR203_07580</name>
</gene>
<dbReference type="InterPro" id="IPR003775">
    <property type="entry name" value="Flagellar_assembly_factor_FliW"/>
</dbReference>
<reference evidence="6 7" key="1">
    <citation type="submission" date="2017-10" db="EMBL/GenBank/DDBJ databases">
        <title>Bacillus sp. nov., a halophilic bacterium isolated from a Keqin Lake.</title>
        <authorList>
            <person name="Wang H."/>
        </authorList>
    </citation>
    <scope>NUCLEOTIDE SEQUENCE [LARGE SCALE GENOMIC DNA]</scope>
    <source>
        <strain evidence="6 7">KCTC 13187</strain>
    </source>
</reference>
<evidence type="ECO:0000256" key="3">
    <source>
        <dbReference type="ARBA" id="ARBA00022845"/>
    </source>
</evidence>
<dbReference type="GO" id="GO:0005737">
    <property type="term" value="C:cytoplasm"/>
    <property type="evidence" value="ECO:0007669"/>
    <property type="project" value="UniProtKB-SubCell"/>
</dbReference>
<keyword evidence="1 4" id="KW-0963">Cytoplasm</keyword>
<organism evidence="6 7">
    <name type="scientific">Salipaludibacillus neizhouensis</name>
    <dbReference type="NCBI Taxonomy" id="885475"/>
    <lineage>
        <taxon>Bacteria</taxon>
        <taxon>Bacillati</taxon>
        <taxon>Bacillota</taxon>
        <taxon>Bacilli</taxon>
        <taxon>Bacillales</taxon>
        <taxon>Bacillaceae</taxon>
    </lineage>
</organism>
<evidence type="ECO:0000256" key="5">
    <source>
        <dbReference type="SAM" id="Phobius"/>
    </source>
</evidence>
<dbReference type="Proteomes" id="UP000281498">
    <property type="component" value="Unassembled WGS sequence"/>
</dbReference>
<dbReference type="OrthoDB" id="9801235at2"/>
<proteinExistence type="inferred from homology"/>
<dbReference type="NCBIfam" id="NF009793">
    <property type="entry name" value="PRK13285.1-1"/>
    <property type="match status" value="1"/>
</dbReference>
<feature type="transmembrane region" description="Helical" evidence="5">
    <location>
        <begin position="45"/>
        <end position="68"/>
    </location>
</feature>
<comment type="caution">
    <text evidence="6">The sequence shown here is derived from an EMBL/GenBank/DDBJ whole genome shotgun (WGS) entry which is preliminary data.</text>
</comment>
<dbReference type="AlphaFoldDB" id="A0A3A9KCR7"/>
<comment type="function">
    <text evidence="4">Acts as an anti-CsrA protein, binds CsrA and prevents it from repressing translation of its target genes, one of which is flagellin. Binds to flagellin and participates in the assembly of the flagellum.</text>
</comment>
<comment type="subcellular location">
    <subcellularLocation>
        <location evidence="4">Cytoplasm</location>
    </subcellularLocation>
</comment>
<keyword evidence="5" id="KW-0472">Membrane</keyword>
<name>A0A3A9KCR7_9BACI</name>
<dbReference type="Gene3D" id="2.30.290.10">
    <property type="entry name" value="BH3618-like"/>
    <property type="match status" value="1"/>
</dbReference>
<dbReference type="InterPro" id="IPR024046">
    <property type="entry name" value="Flagellar_assmbl_FliW_dom_sf"/>
</dbReference>
<dbReference type="PANTHER" id="PTHR39190:SF1">
    <property type="entry name" value="FLAGELLAR ASSEMBLY FACTOR FLIW"/>
    <property type="match status" value="1"/>
</dbReference>
<keyword evidence="5" id="KW-1133">Transmembrane helix</keyword>
<keyword evidence="6" id="KW-0282">Flagellum</keyword>
<dbReference type="SUPFAM" id="SSF141457">
    <property type="entry name" value="BH3618-like"/>
    <property type="match status" value="1"/>
</dbReference>
<evidence type="ECO:0000256" key="2">
    <source>
        <dbReference type="ARBA" id="ARBA00022795"/>
    </source>
</evidence>
<evidence type="ECO:0000256" key="1">
    <source>
        <dbReference type="ARBA" id="ARBA00022490"/>
    </source>
</evidence>
<dbReference type="GO" id="GO:0006417">
    <property type="term" value="P:regulation of translation"/>
    <property type="evidence" value="ECO:0007669"/>
    <property type="project" value="UniProtKB-KW"/>
</dbReference>
<keyword evidence="4" id="KW-0143">Chaperone</keyword>
<protein>
    <recommendedName>
        <fullName evidence="4">Flagellar assembly factor FliW</fullName>
    </recommendedName>
</protein>
<dbReference type="HAMAP" id="MF_01185">
    <property type="entry name" value="FliW"/>
    <property type="match status" value="1"/>
</dbReference>